<reference evidence="1" key="1">
    <citation type="submission" date="2023-06" db="EMBL/GenBank/DDBJ databases">
        <authorList>
            <person name="Delattre M."/>
        </authorList>
    </citation>
    <scope>NUCLEOTIDE SEQUENCE</scope>
    <source>
        <strain evidence="1">AF72</strain>
    </source>
</reference>
<keyword evidence="2" id="KW-1185">Reference proteome</keyword>
<comment type="caution">
    <text evidence="1">The sequence shown here is derived from an EMBL/GenBank/DDBJ whole genome shotgun (WGS) entry which is preliminary data.</text>
</comment>
<protein>
    <submittedName>
        <fullName evidence="1">Uncharacterized protein</fullName>
    </submittedName>
</protein>
<dbReference type="EMBL" id="CATQJA010002665">
    <property type="protein sequence ID" value="CAJ0583183.1"/>
    <property type="molecule type" value="Genomic_DNA"/>
</dbReference>
<dbReference type="Proteomes" id="UP001177023">
    <property type="component" value="Unassembled WGS sequence"/>
</dbReference>
<proteinExistence type="predicted"/>
<gene>
    <name evidence="1" type="ORF">MSPICULIGERA_LOCUS21277</name>
</gene>
<sequence>MQFSKICFLLFSIVMAGLFASSEASIRARRAINPFMDSVGKRAVNPFLDSFGKRSLYPQKRYFDSLAGQSLGKRSAPYAYDY</sequence>
<organism evidence="1 2">
    <name type="scientific">Mesorhabditis spiculigera</name>
    <dbReference type="NCBI Taxonomy" id="96644"/>
    <lineage>
        <taxon>Eukaryota</taxon>
        <taxon>Metazoa</taxon>
        <taxon>Ecdysozoa</taxon>
        <taxon>Nematoda</taxon>
        <taxon>Chromadorea</taxon>
        <taxon>Rhabditida</taxon>
        <taxon>Rhabditina</taxon>
        <taxon>Rhabditomorpha</taxon>
        <taxon>Rhabditoidea</taxon>
        <taxon>Rhabditidae</taxon>
        <taxon>Mesorhabditinae</taxon>
        <taxon>Mesorhabditis</taxon>
    </lineage>
</organism>
<evidence type="ECO:0000313" key="2">
    <source>
        <dbReference type="Proteomes" id="UP001177023"/>
    </source>
</evidence>
<feature type="non-terminal residue" evidence="1">
    <location>
        <position position="1"/>
    </location>
</feature>
<evidence type="ECO:0000313" key="1">
    <source>
        <dbReference type="EMBL" id="CAJ0583183.1"/>
    </source>
</evidence>
<dbReference type="AlphaFoldDB" id="A0AA36DBD9"/>
<name>A0AA36DBD9_9BILA</name>
<accession>A0AA36DBD9</accession>